<evidence type="ECO:0000313" key="2">
    <source>
        <dbReference type="EMBL" id="KAG0146842.1"/>
    </source>
</evidence>
<comment type="caution">
    <text evidence="2">The sequence shown here is derived from an EMBL/GenBank/DDBJ whole genome shotgun (WGS) entry which is preliminary data.</text>
</comment>
<feature type="region of interest" description="Disordered" evidence="1">
    <location>
        <begin position="1"/>
        <end position="41"/>
    </location>
</feature>
<dbReference type="AlphaFoldDB" id="A0A9P6TC09"/>
<accession>A0A9P6TC09</accession>
<organism evidence="2 3">
    <name type="scientific">Cronartium quercuum f. sp. fusiforme G11</name>
    <dbReference type="NCBI Taxonomy" id="708437"/>
    <lineage>
        <taxon>Eukaryota</taxon>
        <taxon>Fungi</taxon>
        <taxon>Dikarya</taxon>
        <taxon>Basidiomycota</taxon>
        <taxon>Pucciniomycotina</taxon>
        <taxon>Pucciniomycetes</taxon>
        <taxon>Pucciniales</taxon>
        <taxon>Coleosporiaceae</taxon>
        <taxon>Cronartium</taxon>
    </lineage>
</organism>
<protein>
    <submittedName>
        <fullName evidence="2">Uncharacterized protein</fullName>
    </submittedName>
</protein>
<reference evidence="2" key="1">
    <citation type="submission" date="2013-11" db="EMBL/GenBank/DDBJ databases">
        <title>Genome sequence of the fusiform rust pathogen reveals effectors for host alternation and coevolution with pine.</title>
        <authorList>
            <consortium name="DOE Joint Genome Institute"/>
            <person name="Smith K."/>
            <person name="Pendleton A."/>
            <person name="Kubisiak T."/>
            <person name="Anderson C."/>
            <person name="Salamov A."/>
            <person name="Aerts A."/>
            <person name="Riley R."/>
            <person name="Clum A."/>
            <person name="Lindquist E."/>
            <person name="Ence D."/>
            <person name="Campbell M."/>
            <person name="Kronenberg Z."/>
            <person name="Feau N."/>
            <person name="Dhillon B."/>
            <person name="Hamelin R."/>
            <person name="Burleigh J."/>
            <person name="Smith J."/>
            <person name="Yandell M."/>
            <person name="Nelson C."/>
            <person name="Grigoriev I."/>
            <person name="Davis J."/>
        </authorList>
    </citation>
    <scope>NUCLEOTIDE SEQUENCE</scope>
    <source>
        <strain evidence="2">G11</strain>
    </source>
</reference>
<keyword evidence="3" id="KW-1185">Reference proteome</keyword>
<proteinExistence type="predicted"/>
<evidence type="ECO:0000313" key="3">
    <source>
        <dbReference type="Proteomes" id="UP000886653"/>
    </source>
</evidence>
<name>A0A9P6TC09_9BASI</name>
<sequence length="121" mass="13485">MPTLQKPRLGDHRDVSWTQRNPRRSKNLNSSGSRLASDPQRLSGAMNDLAVHMITGLSSGIGDLVEFLQQLMNSPPFVDPLGRTRGWLDRRGWADFTAIVRVCQRGPDVGFEVINLLMKGT</sequence>
<evidence type="ECO:0000256" key="1">
    <source>
        <dbReference type="SAM" id="MobiDB-lite"/>
    </source>
</evidence>
<gene>
    <name evidence="2" type="ORF">CROQUDRAFT_715356</name>
</gene>
<dbReference type="EMBL" id="MU167255">
    <property type="protein sequence ID" value="KAG0146842.1"/>
    <property type="molecule type" value="Genomic_DNA"/>
</dbReference>
<dbReference type="Proteomes" id="UP000886653">
    <property type="component" value="Unassembled WGS sequence"/>
</dbReference>